<dbReference type="RefSeq" id="WP_194563256.1">
    <property type="nucleotide sequence ID" value="NZ_JADKPV010000005.1"/>
</dbReference>
<evidence type="ECO:0000313" key="2">
    <source>
        <dbReference type="EMBL" id="MBF4501779.1"/>
    </source>
</evidence>
<name>A0A8J7GBD9_9BACL</name>
<accession>A0A8J7GBD9</accession>
<dbReference type="InterPro" id="IPR029058">
    <property type="entry name" value="AB_hydrolase_fold"/>
</dbReference>
<organism evidence="2 3">
    <name type="scientific">Savagea serpentis</name>
    <dbReference type="NCBI Taxonomy" id="2785297"/>
    <lineage>
        <taxon>Bacteria</taxon>
        <taxon>Bacillati</taxon>
        <taxon>Bacillota</taxon>
        <taxon>Bacilli</taxon>
        <taxon>Bacillales</taxon>
        <taxon>Caryophanaceae</taxon>
        <taxon>Savagea</taxon>
    </lineage>
</organism>
<dbReference type="InterPro" id="IPR022742">
    <property type="entry name" value="Hydrolase_4"/>
</dbReference>
<gene>
    <name evidence="2" type="ORF">IRY55_10415</name>
</gene>
<dbReference type="Pfam" id="PF12146">
    <property type="entry name" value="Hydrolase_4"/>
    <property type="match status" value="1"/>
</dbReference>
<dbReference type="EMBL" id="JADKPV010000005">
    <property type="protein sequence ID" value="MBF4501779.1"/>
    <property type="molecule type" value="Genomic_DNA"/>
</dbReference>
<sequence>MWKWEAEGQAKAVVGLIHSAYEHHERYAWLIQQLRSNQCHVITGNLPGHGIEGHVHNEAIGTYNLYIKRLIAACHAEELPLFLIGHGFGATLLIRLLQKENIECAGVILTSPWLELTHQPPKLLTMLMKISPSAKIDHAINSTLLTRGDLHQRQFEEDPLYHCVVTSSWYHDAQLLMKTIEQTERKYQDISTLVFVGAEDAIANPIYTQQWFYERQLSHLQFKKWPLARHDVWQEEEREEMLAYANDFINNVLRSLGYIV</sequence>
<dbReference type="Gene3D" id="3.40.50.1820">
    <property type="entry name" value="alpha/beta hydrolase"/>
    <property type="match status" value="1"/>
</dbReference>
<dbReference type="PANTHER" id="PTHR11614">
    <property type="entry name" value="PHOSPHOLIPASE-RELATED"/>
    <property type="match status" value="1"/>
</dbReference>
<proteinExistence type="predicted"/>
<comment type="caution">
    <text evidence="2">The sequence shown here is derived from an EMBL/GenBank/DDBJ whole genome shotgun (WGS) entry which is preliminary data.</text>
</comment>
<protein>
    <submittedName>
        <fullName evidence="2">Alpha/beta hydrolase</fullName>
    </submittedName>
</protein>
<dbReference type="Proteomes" id="UP000622653">
    <property type="component" value="Unassembled WGS sequence"/>
</dbReference>
<dbReference type="AlphaFoldDB" id="A0A8J7GBD9"/>
<dbReference type="SUPFAM" id="SSF53474">
    <property type="entry name" value="alpha/beta-Hydrolases"/>
    <property type="match status" value="1"/>
</dbReference>
<evidence type="ECO:0000313" key="3">
    <source>
        <dbReference type="Proteomes" id="UP000622653"/>
    </source>
</evidence>
<keyword evidence="3" id="KW-1185">Reference proteome</keyword>
<reference evidence="2" key="1">
    <citation type="submission" date="2020-11" db="EMBL/GenBank/DDBJ databases">
        <title>Multidrug resistant novel bacterium Savagea serpentis sp. nov., isolated from the scats of a vine snake (Ahaetulla nasuta).</title>
        <authorList>
            <person name="Venkata Ramana V."/>
            <person name="Vikas Patil S."/>
            <person name="Yogita Lugani V."/>
        </authorList>
    </citation>
    <scope>NUCLEOTIDE SEQUENCE</scope>
    <source>
        <strain evidence="2">SN6</strain>
    </source>
</reference>
<dbReference type="GO" id="GO:0016787">
    <property type="term" value="F:hydrolase activity"/>
    <property type="evidence" value="ECO:0007669"/>
    <property type="project" value="UniProtKB-KW"/>
</dbReference>
<evidence type="ECO:0000259" key="1">
    <source>
        <dbReference type="Pfam" id="PF12146"/>
    </source>
</evidence>
<dbReference type="InterPro" id="IPR051044">
    <property type="entry name" value="MAG_DAG_Lipase"/>
</dbReference>
<keyword evidence="2" id="KW-0378">Hydrolase</keyword>
<feature type="domain" description="Serine aminopeptidase S33" evidence="1">
    <location>
        <begin position="9"/>
        <end position="237"/>
    </location>
</feature>